<sequence length="95" mass="10585">MGVEPTSPAWKAGVIAVIRRSRYKIRRFSRHFKKVTLVPLRLLLTGGTVAPECAPSRYDGRDQNASLFATCPKANPMDEGDLIVWRSSCQVVDKP</sequence>
<proteinExistence type="predicted"/>
<protein>
    <submittedName>
        <fullName evidence="1">Uncharacterized protein</fullName>
    </submittedName>
</protein>
<dbReference type="EMBL" id="FWDO01000007">
    <property type="protein sequence ID" value="SLM19773.1"/>
    <property type="molecule type" value="Genomic_DNA"/>
</dbReference>
<dbReference type="AlphaFoldDB" id="A0A3P3XUX7"/>
<reference evidence="1" key="1">
    <citation type="submission" date="2017-02" db="EMBL/GenBank/DDBJ databases">
        <authorList>
            <person name="Regsiter A."/>
            <person name="William W."/>
        </authorList>
    </citation>
    <scope>NUCLEOTIDE SEQUENCE</scope>
    <source>
        <strain evidence="1">BdmA 4</strain>
    </source>
</reference>
<accession>A0A3P3XUX7</accession>
<name>A0A3P3XUX7_9SPIR</name>
<organism evidence="1">
    <name type="scientific">uncultured spirochete</name>
    <dbReference type="NCBI Taxonomy" id="156406"/>
    <lineage>
        <taxon>Bacteria</taxon>
        <taxon>Pseudomonadati</taxon>
        <taxon>Spirochaetota</taxon>
        <taxon>Spirochaetia</taxon>
        <taxon>Spirochaetales</taxon>
        <taxon>environmental samples</taxon>
    </lineage>
</organism>
<gene>
    <name evidence="1" type="ORF">SPIRO4BDMA_70195</name>
</gene>
<evidence type="ECO:0000313" key="1">
    <source>
        <dbReference type="EMBL" id="SLM19773.1"/>
    </source>
</evidence>